<dbReference type="SUPFAM" id="SSF52540">
    <property type="entry name" value="P-loop containing nucleoside triphosphate hydrolases"/>
    <property type="match status" value="1"/>
</dbReference>
<proteinExistence type="predicted"/>
<dbReference type="Proteomes" id="UP001208570">
    <property type="component" value="Unassembled WGS sequence"/>
</dbReference>
<organism evidence="2 3">
    <name type="scientific">Paralvinella palmiformis</name>
    <dbReference type="NCBI Taxonomy" id="53620"/>
    <lineage>
        <taxon>Eukaryota</taxon>
        <taxon>Metazoa</taxon>
        <taxon>Spiralia</taxon>
        <taxon>Lophotrochozoa</taxon>
        <taxon>Annelida</taxon>
        <taxon>Polychaeta</taxon>
        <taxon>Sedentaria</taxon>
        <taxon>Canalipalpata</taxon>
        <taxon>Terebellida</taxon>
        <taxon>Terebelliformia</taxon>
        <taxon>Alvinellidae</taxon>
        <taxon>Paralvinella</taxon>
    </lineage>
</organism>
<evidence type="ECO:0000256" key="1">
    <source>
        <dbReference type="SAM" id="SignalP"/>
    </source>
</evidence>
<comment type="caution">
    <text evidence="2">The sequence shown here is derived from an EMBL/GenBank/DDBJ whole genome shotgun (WGS) entry which is preliminary data.</text>
</comment>
<keyword evidence="1" id="KW-0732">Signal</keyword>
<evidence type="ECO:0000313" key="2">
    <source>
        <dbReference type="EMBL" id="KAK2154429.1"/>
    </source>
</evidence>
<dbReference type="PANTHER" id="PTHR15723:SF0">
    <property type="entry name" value="CARBOHYDRATE SULFOTRANSFERASE 15"/>
    <property type="match status" value="1"/>
</dbReference>
<reference evidence="2" key="1">
    <citation type="journal article" date="2023" name="Mol. Biol. Evol.">
        <title>Third-Generation Sequencing Reveals the Adaptive Role of the Epigenome in Three Deep-Sea Polychaetes.</title>
        <authorList>
            <person name="Perez M."/>
            <person name="Aroh O."/>
            <person name="Sun Y."/>
            <person name="Lan Y."/>
            <person name="Juniper S.K."/>
            <person name="Young C.R."/>
            <person name="Angers B."/>
            <person name="Qian P.Y."/>
        </authorList>
    </citation>
    <scope>NUCLEOTIDE SEQUENCE</scope>
    <source>
        <strain evidence="2">P08H-3</strain>
    </source>
</reference>
<dbReference type="PANTHER" id="PTHR15723">
    <property type="entry name" value="CARBOHYDRATE SULFOTRANSFERASE 15"/>
    <property type="match status" value="1"/>
</dbReference>
<gene>
    <name evidence="2" type="ORF">LSH36_269g09031</name>
</gene>
<dbReference type="InterPro" id="IPR052654">
    <property type="entry name" value="CS_Sulfotransferase"/>
</dbReference>
<keyword evidence="3" id="KW-1185">Reference proteome</keyword>
<dbReference type="AlphaFoldDB" id="A0AAD9JJN4"/>
<sequence>MGRKKKFVGVVGFPLLTHVMTTLSVIAHSNADSERVFSMVRKIDTDSRSQLGSDTLRALLSCKINTDDPCYAFVSDKDLCKCKKALAPRLDANVVQLGRNHKFSLLTDSGGEKTLAILVKVFNPEIARAVTRFVDIPMCNIGTGANIFETIDNCFSNLDNHYQSFNSDIILWGLPLNRDRLGLGGKGIFDFLHNYKNPCWLDNGTNQIRCLPYFYQLGVGKCGTTTLYTQLVKHPDIVSPKYKELFFWSSVIRRNQFDDYVDTFADVTNVIRESGDLYGFHRKITLDATPAYFTNFGYITSIPGNMKDGEPIYTLPHTLYAINLLTKFIVILRNPVDRLYSHYYHFHRDTASAREFHYLAVNGTRMMSECLRVRTIRSCVFDYKLNADISQKRHLDQYTQDHKLPIGYTSRPISPDFDPSTDTSFGILLTDYIKQERYKGNFVGMVLLDLQKAFDAVDHDIFMEKLKALGLGHSALK</sequence>
<accession>A0AAD9JJN4</accession>
<dbReference type="GO" id="GO:0019319">
    <property type="term" value="P:hexose biosynthetic process"/>
    <property type="evidence" value="ECO:0007669"/>
    <property type="project" value="TreeGrafter"/>
</dbReference>
<protein>
    <submittedName>
        <fullName evidence="2">Uncharacterized protein</fullName>
    </submittedName>
</protein>
<feature type="signal peptide" evidence="1">
    <location>
        <begin position="1"/>
        <end position="31"/>
    </location>
</feature>
<dbReference type="InterPro" id="IPR027417">
    <property type="entry name" value="P-loop_NTPase"/>
</dbReference>
<evidence type="ECO:0000313" key="3">
    <source>
        <dbReference type="Proteomes" id="UP001208570"/>
    </source>
</evidence>
<feature type="chain" id="PRO_5042147119" evidence="1">
    <location>
        <begin position="32"/>
        <end position="477"/>
    </location>
</feature>
<name>A0AAD9JJN4_9ANNE</name>
<dbReference type="EMBL" id="JAODUP010000269">
    <property type="protein sequence ID" value="KAK2154429.1"/>
    <property type="molecule type" value="Genomic_DNA"/>
</dbReference>
<dbReference type="GO" id="GO:0050659">
    <property type="term" value="F:N-acetylgalactosamine 4-sulfate 6-O-sulfotransferase activity"/>
    <property type="evidence" value="ECO:0007669"/>
    <property type="project" value="TreeGrafter"/>
</dbReference>
<dbReference type="Gene3D" id="3.40.50.300">
    <property type="entry name" value="P-loop containing nucleotide triphosphate hydrolases"/>
    <property type="match status" value="1"/>
</dbReference>